<reference evidence="10" key="1">
    <citation type="submission" date="2019-11" db="EMBL/GenBank/DDBJ databases">
        <title>Microbial mats filling the niche in hypersaline microbial mats.</title>
        <authorList>
            <person name="Wong H.L."/>
            <person name="Macleod F.I."/>
            <person name="White R.A. III"/>
            <person name="Burns B.P."/>
        </authorList>
    </citation>
    <scope>NUCLEOTIDE SEQUENCE</scope>
    <source>
        <strain evidence="10">Rbin_158</strain>
    </source>
</reference>
<evidence type="ECO:0000256" key="6">
    <source>
        <dbReference type="PROSITE-ProRule" id="PRU00169"/>
    </source>
</evidence>
<dbReference type="Pfam" id="PF00486">
    <property type="entry name" value="Trans_reg_C"/>
    <property type="match status" value="1"/>
</dbReference>
<evidence type="ECO:0000256" key="3">
    <source>
        <dbReference type="ARBA" id="ARBA00023015"/>
    </source>
</evidence>
<dbReference type="PROSITE" id="PS50110">
    <property type="entry name" value="RESPONSE_REGULATORY"/>
    <property type="match status" value="1"/>
</dbReference>
<sequence length="229" mass="26069">MRILFVEDDKKLAGYLEKGLVEEQYAVDVYHDGLSGLYWAKEVDYDLIILDIMLPGRDGMRVCQELRAGGLLTPILMLTAKDGVEDTVRGLDIGADDYLTKPFSFDELLARIRALLRRTQSYKSQTLKVADLELDPVSHKVSRAGKAIALTGKEYALLEYLMRNVGRIVTETNIIDHVWDMQSEPFTNVVSVYIHYLRNKVDKGFQQKLIHTVRTLGYVMKAGEDDEHD</sequence>
<accession>A0A9D5Q5I0</accession>
<dbReference type="GO" id="GO:0006355">
    <property type="term" value="P:regulation of DNA-templated transcription"/>
    <property type="evidence" value="ECO:0007669"/>
    <property type="project" value="InterPro"/>
</dbReference>
<dbReference type="CDD" id="cd00383">
    <property type="entry name" value="trans_reg_C"/>
    <property type="match status" value="1"/>
</dbReference>
<dbReference type="PROSITE" id="PS51755">
    <property type="entry name" value="OMPR_PHOB"/>
    <property type="match status" value="1"/>
</dbReference>
<evidence type="ECO:0000256" key="7">
    <source>
        <dbReference type="PROSITE-ProRule" id="PRU01091"/>
    </source>
</evidence>
<evidence type="ECO:0000259" key="9">
    <source>
        <dbReference type="PROSITE" id="PS51755"/>
    </source>
</evidence>
<keyword evidence="3" id="KW-0805">Transcription regulation</keyword>
<dbReference type="InterPro" id="IPR001789">
    <property type="entry name" value="Sig_transdc_resp-reg_receiver"/>
</dbReference>
<dbReference type="SMART" id="SM00448">
    <property type="entry name" value="REC"/>
    <property type="match status" value="1"/>
</dbReference>
<dbReference type="InterPro" id="IPR036388">
    <property type="entry name" value="WH-like_DNA-bd_sf"/>
</dbReference>
<dbReference type="PANTHER" id="PTHR48111:SF22">
    <property type="entry name" value="REGULATOR OF RPOS"/>
    <property type="match status" value="1"/>
</dbReference>
<dbReference type="GO" id="GO:0000976">
    <property type="term" value="F:transcription cis-regulatory region binding"/>
    <property type="evidence" value="ECO:0007669"/>
    <property type="project" value="TreeGrafter"/>
</dbReference>
<dbReference type="Gene3D" id="3.40.50.2300">
    <property type="match status" value="1"/>
</dbReference>
<dbReference type="PANTHER" id="PTHR48111">
    <property type="entry name" value="REGULATOR OF RPOS"/>
    <property type="match status" value="1"/>
</dbReference>
<dbReference type="SMART" id="SM00862">
    <property type="entry name" value="Trans_reg_C"/>
    <property type="match status" value="1"/>
</dbReference>
<evidence type="ECO:0000256" key="2">
    <source>
        <dbReference type="ARBA" id="ARBA00023012"/>
    </source>
</evidence>
<dbReference type="GO" id="GO:0032993">
    <property type="term" value="C:protein-DNA complex"/>
    <property type="evidence" value="ECO:0007669"/>
    <property type="project" value="TreeGrafter"/>
</dbReference>
<keyword evidence="1 6" id="KW-0597">Phosphoprotein</keyword>
<name>A0A9D5Q5I0_9BACT</name>
<dbReference type="Proteomes" id="UP000649604">
    <property type="component" value="Unassembled WGS sequence"/>
</dbReference>
<comment type="caution">
    <text evidence="10">The sequence shown here is derived from an EMBL/GenBank/DDBJ whole genome shotgun (WGS) entry which is preliminary data.</text>
</comment>
<evidence type="ECO:0000313" key="10">
    <source>
        <dbReference type="EMBL" id="MBD3324645.1"/>
    </source>
</evidence>
<proteinExistence type="predicted"/>
<dbReference type="InterPro" id="IPR011006">
    <property type="entry name" value="CheY-like_superfamily"/>
</dbReference>
<dbReference type="Gene3D" id="6.10.250.690">
    <property type="match status" value="1"/>
</dbReference>
<protein>
    <submittedName>
        <fullName evidence="10">Response regulator</fullName>
    </submittedName>
</protein>
<feature type="DNA-binding region" description="OmpR/PhoB-type" evidence="7">
    <location>
        <begin position="124"/>
        <end position="222"/>
    </location>
</feature>
<evidence type="ECO:0000256" key="1">
    <source>
        <dbReference type="ARBA" id="ARBA00022553"/>
    </source>
</evidence>
<feature type="domain" description="Response regulatory" evidence="8">
    <location>
        <begin position="2"/>
        <end position="116"/>
    </location>
</feature>
<keyword evidence="5" id="KW-0804">Transcription</keyword>
<dbReference type="FunFam" id="3.40.50.2300:FF:000002">
    <property type="entry name" value="DNA-binding response regulator PhoP"/>
    <property type="match status" value="1"/>
</dbReference>
<dbReference type="SUPFAM" id="SSF52172">
    <property type="entry name" value="CheY-like"/>
    <property type="match status" value="1"/>
</dbReference>
<evidence type="ECO:0000313" key="11">
    <source>
        <dbReference type="Proteomes" id="UP000649604"/>
    </source>
</evidence>
<gene>
    <name evidence="10" type="ORF">GF339_08680</name>
</gene>
<dbReference type="InterPro" id="IPR039420">
    <property type="entry name" value="WalR-like"/>
</dbReference>
<dbReference type="FunFam" id="1.10.10.10:FF:000005">
    <property type="entry name" value="Two-component system response regulator"/>
    <property type="match status" value="1"/>
</dbReference>
<dbReference type="InterPro" id="IPR001867">
    <property type="entry name" value="OmpR/PhoB-type_DNA-bd"/>
</dbReference>
<evidence type="ECO:0000259" key="8">
    <source>
        <dbReference type="PROSITE" id="PS50110"/>
    </source>
</evidence>
<organism evidence="10 11">
    <name type="scientific">candidate division KSB3 bacterium</name>
    <dbReference type="NCBI Taxonomy" id="2044937"/>
    <lineage>
        <taxon>Bacteria</taxon>
        <taxon>candidate division KSB3</taxon>
    </lineage>
</organism>
<dbReference type="CDD" id="cd19935">
    <property type="entry name" value="REC_OmpR_CusR-like"/>
    <property type="match status" value="1"/>
</dbReference>
<keyword evidence="4 7" id="KW-0238">DNA-binding</keyword>
<keyword evidence="2" id="KW-0902">Two-component regulatory system</keyword>
<dbReference type="EMBL" id="WJJP01000270">
    <property type="protein sequence ID" value="MBD3324645.1"/>
    <property type="molecule type" value="Genomic_DNA"/>
</dbReference>
<feature type="domain" description="OmpR/PhoB-type" evidence="9">
    <location>
        <begin position="124"/>
        <end position="222"/>
    </location>
</feature>
<evidence type="ECO:0000256" key="4">
    <source>
        <dbReference type="ARBA" id="ARBA00023125"/>
    </source>
</evidence>
<feature type="modified residue" description="4-aspartylphosphate" evidence="6">
    <location>
        <position position="51"/>
    </location>
</feature>
<dbReference type="GO" id="GO:0005829">
    <property type="term" value="C:cytosol"/>
    <property type="evidence" value="ECO:0007669"/>
    <property type="project" value="TreeGrafter"/>
</dbReference>
<evidence type="ECO:0000256" key="5">
    <source>
        <dbReference type="ARBA" id="ARBA00023163"/>
    </source>
</evidence>
<dbReference type="Gene3D" id="1.10.10.10">
    <property type="entry name" value="Winged helix-like DNA-binding domain superfamily/Winged helix DNA-binding domain"/>
    <property type="match status" value="1"/>
</dbReference>
<dbReference type="Pfam" id="PF00072">
    <property type="entry name" value="Response_reg"/>
    <property type="match status" value="1"/>
</dbReference>
<dbReference type="AlphaFoldDB" id="A0A9D5Q5I0"/>
<dbReference type="GO" id="GO:0000156">
    <property type="term" value="F:phosphorelay response regulator activity"/>
    <property type="evidence" value="ECO:0007669"/>
    <property type="project" value="TreeGrafter"/>
</dbReference>